<dbReference type="AlphaFoldDB" id="A0A956M296"/>
<reference evidence="4" key="2">
    <citation type="journal article" date="2021" name="Microbiome">
        <title>Successional dynamics and alternative stable states in a saline activated sludge microbial community over 9 years.</title>
        <authorList>
            <person name="Wang Y."/>
            <person name="Ye J."/>
            <person name="Ju F."/>
            <person name="Liu L."/>
            <person name="Boyd J.A."/>
            <person name="Deng Y."/>
            <person name="Parks D.H."/>
            <person name="Jiang X."/>
            <person name="Yin X."/>
            <person name="Woodcroft B.J."/>
            <person name="Tyson G.W."/>
            <person name="Hugenholtz P."/>
            <person name="Polz M.F."/>
            <person name="Zhang T."/>
        </authorList>
    </citation>
    <scope>NUCLEOTIDE SEQUENCE</scope>
    <source>
        <strain evidence="4">HKST-UBA01</strain>
    </source>
</reference>
<gene>
    <name evidence="4" type="ORF">KC729_14370</name>
</gene>
<dbReference type="InterPro" id="IPR027385">
    <property type="entry name" value="Beta-barrel_OMP"/>
</dbReference>
<name>A0A956M296_UNCEI</name>
<accession>A0A956M296</accession>
<dbReference type="Pfam" id="PF13505">
    <property type="entry name" value="OMP_b-brl"/>
    <property type="match status" value="1"/>
</dbReference>
<feature type="domain" description="Outer membrane protein beta-barrel" evidence="3">
    <location>
        <begin position="14"/>
        <end position="204"/>
    </location>
</feature>
<comment type="caution">
    <text evidence="4">The sequence shown here is derived from an EMBL/GenBank/DDBJ whole genome shotgun (WGS) entry which is preliminary data.</text>
</comment>
<sequence>MKPKRDHSKRLVAGALLLGTLTASTALAEPGEHHGGDYGVHLAYTKSSGAEDGNYLVGGHLELALAPMLGLQGAVEYRSEESYAVPLAGSTESLTVRTIPLTLTGRVYLPVVQSFSPFLAAGAGWYNLVHDYSAGLEALGAKDETITTFGWHAGLGAKYYLSPVLSIAGEGRYTFLDPNRNLDGSVRDDIGELDYDSAYVGLGLNLEF</sequence>
<evidence type="ECO:0000256" key="1">
    <source>
        <dbReference type="ARBA" id="ARBA00022729"/>
    </source>
</evidence>
<evidence type="ECO:0000256" key="2">
    <source>
        <dbReference type="SAM" id="SignalP"/>
    </source>
</evidence>
<evidence type="ECO:0000313" key="5">
    <source>
        <dbReference type="Proteomes" id="UP000697710"/>
    </source>
</evidence>
<proteinExistence type="predicted"/>
<evidence type="ECO:0000259" key="3">
    <source>
        <dbReference type="Pfam" id="PF13505"/>
    </source>
</evidence>
<protein>
    <submittedName>
        <fullName evidence="4">Porin family protein</fullName>
    </submittedName>
</protein>
<reference evidence="4" key="1">
    <citation type="submission" date="2020-04" db="EMBL/GenBank/DDBJ databases">
        <authorList>
            <person name="Zhang T."/>
        </authorList>
    </citation>
    <scope>NUCLEOTIDE SEQUENCE</scope>
    <source>
        <strain evidence="4">HKST-UBA01</strain>
    </source>
</reference>
<evidence type="ECO:0000313" key="4">
    <source>
        <dbReference type="EMBL" id="MCA9728872.1"/>
    </source>
</evidence>
<dbReference type="InterPro" id="IPR011250">
    <property type="entry name" value="OMP/PagP_B-barrel"/>
</dbReference>
<dbReference type="Proteomes" id="UP000697710">
    <property type="component" value="Unassembled WGS sequence"/>
</dbReference>
<feature type="chain" id="PRO_5036980588" evidence="2">
    <location>
        <begin position="29"/>
        <end position="208"/>
    </location>
</feature>
<dbReference type="SUPFAM" id="SSF56925">
    <property type="entry name" value="OMPA-like"/>
    <property type="match status" value="1"/>
</dbReference>
<keyword evidence="1 2" id="KW-0732">Signal</keyword>
<feature type="signal peptide" evidence="2">
    <location>
        <begin position="1"/>
        <end position="28"/>
    </location>
</feature>
<organism evidence="4 5">
    <name type="scientific">Eiseniibacteriota bacterium</name>
    <dbReference type="NCBI Taxonomy" id="2212470"/>
    <lineage>
        <taxon>Bacteria</taxon>
        <taxon>Candidatus Eiseniibacteriota</taxon>
    </lineage>
</organism>
<dbReference type="EMBL" id="JAGQHR010000500">
    <property type="protein sequence ID" value="MCA9728872.1"/>
    <property type="molecule type" value="Genomic_DNA"/>
</dbReference>
<dbReference type="Gene3D" id="2.40.160.20">
    <property type="match status" value="1"/>
</dbReference>